<dbReference type="InterPro" id="IPR042321">
    <property type="entry name" value="Ima1"/>
</dbReference>
<accession>A0A286URD6</accession>
<evidence type="ECO:0000256" key="6">
    <source>
        <dbReference type="SAM" id="Phobius"/>
    </source>
</evidence>
<keyword evidence="4 6" id="KW-0472">Membrane</keyword>
<feature type="transmembrane region" description="Helical" evidence="6">
    <location>
        <begin position="192"/>
        <end position="210"/>
    </location>
</feature>
<feature type="transmembrane region" description="Helical" evidence="6">
    <location>
        <begin position="222"/>
        <end position="239"/>
    </location>
</feature>
<keyword evidence="7" id="KW-0732">Signal</keyword>
<keyword evidence="3 6" id="KW-1133">Transmembrane helix</keyword>
<dbReference type="AlphaFoldDB" id="A0A286URD6"/>
<keyword evidence="5" id="KW-0539">Nucleus</keyword>
<feature type="transmembrane region" description="Helical" evidence="6">
    <location>
        <begin position="518"/>
        <end position="538"/>
    </location>
</feature>
<dbReference type="GO" id="GO:0071765">
    <property type="term" value="P:nuclear inner membrane organization"/>
    <property type="evidence" value="ECO:0007669"/>
    <property type="project" value="InterPro"/>
</dbReference>
<keyword evidence="2 6" id="KW-0812">Transmembrane</keyword>
<evidence type="ECO:0000256" key="7">
    <source>
        <dbReference type="SAM" id="SignalP"/>
    </source>
</evidence>
<dbReference type="InterPro" id="IPR018617">
    <property type="entry name" value="Ima1_N"/>
</dbReference>
<evidence type="ECO:0000313" key="10">
    <source>
        <dbReference type="Proteomes" id="UP000217199"/>
    </source>
</evidence>
<reference evidence="9 10" key="1">
    <citation type="journal article" date="2017" name="Mol. Ecol.">
        <title>Comparative and population genomic landscape of Phellinus noxius: A hypervariable fungus causing root rot in trees.</title>
        <authorList>
            <person name="Chung C.L."/>
            <person name="Lee T.J."/>
            <person name="Akiba M."/>
            <person name="Lee H.H."/>
            <person name="Kuo T.H."/>
            <person name="Liu D."/>
            <person name="Ke H.M."/>
            <person name="Yokoi T."/>
            <person name="Roa M.B."/>
            <person name="Lu M.J."/>
            <person name="Chang Y.Y."/>
            <person name="Ann P.J."/>
            <person name="Tsai J.N."/>
            <person name="Chen C.Y."/>
            <person name="Tzean S.S."/>
            <person name="Ota Y."/>
            <person name="Hattori T."/>
            <person name="Sahashi N."/>
            <person name="Liou R.F."/>
            <person name="Kikuchi T."/>
            <person name="Tsai I.J."/>
        </authorList>
    </citation>
    <scope>NUCLEOTIDE SEQUENCE [LARGE SCALE GENOMIC DNA]</scope>
    <source>
        <strain evidence="9 10">FFPRI411160</strain>
    </source>
</reference>
<evidence type="ECO:0000256" key="4">
    <source>
        <dbReference type="ARBA" id="ARBA00023136"/>
    </source>
</evidence>
<proteinExistence type="predicted"/>
<dbReference type="GO" id="GO:0005637">
    <property type="term" value="C:nuclear inner membrane"/>
    <property type="evidence" value="ECO:0007669"/>
    <property type="project" value="UniProtKB-SubCell"/>
</dbReference>
<feature type="chain" id="PRO_5013796711" description="Ima1 N-terminal domain-containing protein" evidence="7">
    <location>
        <begin position="26"/>
        <end position="570"/>
    </location>
</feature>
<sequence>MSMLFRRPASVTCFFCLSLAGPTSNVHNFDPTFFRCPACGCLNRYDEKGRIINEEPAMYNERLNSVSFSKRGVPNPSHSLSAETNSPSIFCRTCQTNQMLLINLRAAYLPAQNDPAYGKRLQNLPEYMASLQTRYPPVCSLCQPAVDEEISRKNEFARTRALAGALKTGRPSARKGKATSTSIRMRSWKIRGLFWFTNTILMWLSYSTSIFNTKVVPYMMSLRYILPFLELVALLWAFWDPTYSLQFKSRVQGRPIRVEGRKIYIVLQGMRWVMHLVSSSLLCYTWIHPEYIFLDGNLSVVFLSDLSISKRKTLFIVLFFFDLLLLTLSYFSITIHKPASIRLIDSSAYRGLDSLHNNATPMTGKQSFNTGKGYPPKREDQWDRDIFSNFSLSSNPVVSNEAINPMFGKPSLLQHLDRENEFDQKLMGYEDEEPEVNIRHDPDAMDWEPVTPYNNVVKPGNTSSNDGTLLRPQRFFPPEEPTGLEHLLMRTRILDDGEGKLGSVSGNVHNGYTDRWNWVWVYSISSVPVAALLIGLWLRSVLFACKGIVPDITADQSYLPLRFKGSLACP</sequence>
<dbReference type="STRING" id="2282107.A0A286URD6"/>
<dbReference type="GO" id="GO:0044732">
    <property type="term" value="C:mitotic spindle pole body"/>
    <property type="evidence" value="ECO:0007669"/>
    <property type="project" value="TreeGrafter"/>
</dbReference>
<gene>
    <name evidence="9" type="ORF">PNOK_0210700</name>
</gene>
<feature type="transmembrane region" description="Helical" evidence="6">
    <location>
        <begin position="314"/>
        <end position="333"/>
    </location>
</feature>
<organism evidence="9 10">
    <name type="scientific">Pyrrhoderma noxium</name>
    <dbReference type="NCBI Taxonomy" id="2282107"/>
    <lineage>
        <taxon>Eukaryota</taxon>
        <taxon>Fungi</taxon>
        <taxon>Dikarya</taxon>
        <taxon>Basidiomycota</taxon>
        <taxon>Agaricomycotina</taxon>
        <taxon>Agaricomycetes</taxon>
        <taxon>Hymenochaetales</taxon>
        <taxon>Hymenochaetaceae</taxon>
        <taxon>Pyrrhoderma</taxon>
    </lineage>
</organism>
<comment type="caution">
    <text evidence="9">The sequence shown here is derived from an EMBL/GenBank/DDBJ whole genome shotgun (WGS) entry which is preliminary data.</text>
</comment>
<dbReference type="GO" id="GO:0034506">
    <property type="term" value="C:chromosome, centromeric core domain"/>
    <property type="evidence" value="ECO:0007669"/>
    <property type="project" value="TreeGrafter"/>
</dbReference>
<comment type="subcellular location">
    <subcellularLocation>
        <location evidence="1">Nucleus inner membrane</location>
        <topology evidence="1">Multi-pass membrane protein</topology>
    </subcellularLocation>
</comment>
<feature type="signal peptide" evidence="7">
    <location>
        <begin position="1"/>
        <end position="25"/>
    </location>
</feature>
<dbReference type="EMBL" id="NBII01000002">
    <property type="protein sequence ID" value="PAV22150.1"/>
    <property type="molecule type" value="Genomic_DNA"/>
</dbReference>
<feature type="transmembrane region" description="Helical" evidence="6">
    <location>
        <begin position="272"/>
        <end position="293"/>
    </location>
</feature>
<dbReference type="GO" id="GO:0034992">
    <property type="term" value="C:microtubule organizing center attachment site"/>
    <property type="evidence" value="ECO:0007669"/>
    <property type="project" value="TreeGrafter"/>
</dbReference>
<evidence type="ECO:0000256" key="5">
    <source>
        <dbReference type="ARBA" id="ARBA00023242"/>
    </source>
</evidence>
<feature type="domain" description="Ima1 N-terminal" evidence="8">
    <location>
        <begin position="11"/>
        <end position="146"/>
    </location>
</feature>
<evidence type="ECO:0000256" key="1">
    <source>
        <dbReference type="ARBA" id="ARBA00004473"/>
    </source>
</evidence>
<dbReference type="Pfam" id="PF09779">
    <property type="entry name" value="Ima1_N"/>
    <property type="match status" value="1"/>
</dbReference>
<keyword evidence="10" id="KW-1185">Reference proteome</keyword>
<evidence type="ECO:0000256" key="2">
    <source>
        <dbReference type="ARBA" id="ARBA00022692"/>
    </source>
</evidence>
<dbReference type="Proteomes" id="UP000217199">
    <property type="component" value="Unassembled WGS sequence"/>
</dbReference>
<evidence type="ECO:0000259" key="8">
    <source>
        <dbReference type="Pfam" id="PF09779"/>
    </source>
</evidence>
<evidence type="ECO:0000313" key="9">
    <source>
        <dbReference type="EMBL" id="PAV22150.1"/>
    </source>
</evidence>
<evidence type="ECO:0000256" key="3">
    <source>
        <dbReference type="ARBA" id="ARBA00022989"/>
    </source>
</evidence>
<name>A0A286URD6_9AGAM</name>
<dbReference type="PANTHER" id="PTHR28538">
    <property type="entry name" value="INTEGRAL INNER NUCLEAR MEMBRANE PROTEIN IMA1"/>
    <property type="match status" value="1"/>
</dbReference>
<protein>
    <recommendedName>
        <fullName evidence="8">Ima1 N-terminal domain-containing protein</fullName>
    </recommendedName>
</protein>
<dbReference type="PANTHER" id="PTHR28538:SF1">
    <property type="entry name" value="INTEGRAL INNER NUCLEAR MEMBRANE PROTEIN IMA1"/>
    <property type="match status" value="1"/>
</dbReference>
<dbReference type="InParanoid" id="A0A286URD6"/>
<dbReference type="OrthoDB" id="5966927at2759"/>